<evidence type="ECO:0000256" key="2">
    <source>
        <dbReference type="ARBA" id="ARBA00022448"/>
    </source>
</evidence>
<dbReference type="InterPro" id="IPR012292">
    <property type="entry name" value="Globin/Proto"/>
</dbReference>
<evidence type="ECO:0000313" key="9">
    <source>
        <dbReference type="EMBL" id="XCM34448.1"/>
    </source>
</evidence>
<dbReference type="EMBL" id="CP159837">
    <property type="protein sequence ID" value="XCM34448.1"/>
    <property type="molecule type" value="Genomic_DNA"/>
</dbReference>
<evidence type="ECO:0000256" key="3">
    <source>
        <dbReference type="ARBA" id="ARBA00022617"/>
    </source>
</evidence>
<reference evidence="9" key="1">
    <citation type="submission" date="2024-07" db="EMBL/GenBank/DDBJ databases">
        <authorList>
            <person name="Kim Y.J."/>
            <person name="Jeong J.Y."/>
        </authorList>
    </citation>
    <scope>NUCLEOTIDE SEQUENCE</scope>
    <source>
        <strain evidence="9">GIHE-MW2</strain>
    </source>
</reference>
<sequence>MDLSDLDRTLKKLTRAIALSKLQTITEFEAKKMTTLFDKLGGKAAVDLAVDKFYERVLNDDRIKHFFANTDMAKQRSHQKAFLTYAFGGSARYDGRYMREAHKALVEEEGLSSEHFDAVAEDLMETLKEMGVSDELLAEVAAIAAAPQHKKDVLNQ</sequence>
<dbReference type="InterPro" id="IPR016339">
    <property type="entry name" value="Hemoglobin_trunc_I"/>
</dbReference>
<protein>
    <recommendedName>
        <fullName evidence="6">Group 1 truncated hemoglobin</fullName>
    </recommendedName>
</protein>
<organism evidence="9">
    <name type="scientific">Planktothricoides raciborskii GIHE-MW2</name>
    <dbReference type="NCBI Taxonomy" id="2792601"/>
    <lineage>
        <taxon>Bacteria</taxon>
        <taxon>Bacillati</taxon>
        <taxon>Cyanobacteriota</taxon>
        <taxon>Cyanophyceae</taxon>
        <taxon>Oscillatoriophycideae</taxon>
        <taxon>Oscillatoriales</taxon>
        <taxon>Oscillatoriaceae</taxon>
        <taxon>Planktothricoides</taxon>
    </lineage>
</organism>
<dbReference type="GO" id="GO:0046872">
    <property type="term" value="F:metal ion binding"/>
    <property type="evidence" value="ECO:0007669"/>
    <property type="project" value="UniProtKB-UniRule"/>
</dbReference>
<evidence type="ECO:0000256" key="7">
    <source>
        <dbReference type="PIRSR" id="PIRSR002030-1"/>
    </source>
</evidence>
<evidence type="ECO:0000256" key="5">
    <source>
        <dbReference type="ARBA" id="ARBA00023004"/>
    </source>
</evidence>
<dbReference type="Gene3D" id="1.10.490.10">
    <property type="entry name" value="Globins"/>
    <property type="match status" value="1"/>
</dbReference>
<dbReference type="RefSeq" id="WP_231636533.1">
    <property type="nucleotide sequence ID" value="NZ_CP159837.1"/>
</dbReference>
<name>A0AAU8J6W4_9CYAN</name>
<dbReference type="GO" id="GO:0005344">
    <property type="term" value="F:oxygen carrier activity"/>
    <property type="evidence" value="ECO:0007669"/>
    <property type="project" value="UniProtKB-UniRule"/>
</dbReference>
<feature type="binding site" description="distal binding residue" evidence="8">
    <location>
        <position position="78"/>
    </location>
    <ligand>
        <name>heme</name>
        <dbReference type="ChEBI" id="CHEBI:30413"/>
    </ligand>
    <ligandPart>
        <name>Fe</name>
        <dbReference type="ChEBI" id="CHEBI:18248"/>
    </ligandPart>
</feature>
<evidence type="ECO:0000256" key="6">
    <source>
        <dbReference type="PIRNR" id="PIRNR002030"/>
    </source>
</evidence>
<dbReference type="AlphaFoldDB" id="A0AAU8J6W4"/>
<dbReference type="GO" id="GO:0020037">
    <property type="term" value="F:heme binding"/>
    <property type="evidence" value="ECO:0007669"/>
    <property type="project" value="InterPro"/>
</dbReference>
<dbReference type="InterPro" id="IPR009050">
    <property type="entry name" value="Globin-like_sf"/>
</dbReference>
<feature type="binding site" description="proximal binding residue" evidence="7">
    <location>
        <position position="102"/>
    </location>
    <ligand>
        <name>heme</name>
        <dbReference type="ChEBI" id="CHEBI:30413"/>
    </ligand>
    <ligandPart>
        <name>Fe</name>
        <dbReference type="ChEBI" id="CHEBI:18248"/>
    </ligandPart>
</feature>
<gene>
    <name evidence="9" type="ORF">ABWT76_003048</name>
</gene>
<comment type="similarity">
    <text evidence="1 6">Belongs to the truncated hemoglobin family. Group I subfamily.</text>
</comment>
<evidence type="ECO:0000256" key="1">
    <source>
        <dbReference type="ARBA" id="ARBA00009660"/>
    </source>
</evidence>
<keyword evidence="4 6" id="KW-0479">Metal-binding</keyword>
<keyword evidence="2 6" id="KW-0813">Transport</keyword>
<feature type="binding site" description="distal binding residue" evidence="8">
    <location>
        <position position="149"/>
    </location>
    <ligand>
        <name>heme</name>
        <dbReference type="ChEBI" id="CHEBI:30413"/>
    </ligand>
    <ligandPart>
        <name>Fe</name>
        <dbReference type="ChEBI" id="CHEBI:18248"/>
    </ligandPart>
</feature>
<keyword evidence="3 6" id="KW-0349">Heme</keyword>
<accession>A0AAU8J6W4</accession>
<proteinExistence type="inferred from homology"/>
<comment type="cofactor">
    <cofactor evidence="7">
        <name>heme</name>
        <dbReference type="ChEBI" id="CHEBI:30413"/>
    </cofactor>
    <text evidence="7">Binds 1 heme group per subunit.</text>
</comment>
<dbReference type="SUPFAM" id="SSF46458">
    <property type="entry name" value="Globin-like"/>
    <property type="match status" value="1"/>
</dbReference>
<evidence type="ECO:0000256" key="4">
    <source>
        <dbReference type="ARBA" id="ARBA00022723"/>
    </source>
</evidence>
<keyword evidence="6" id="KW-0561">Oxygen transport</keyword>
<feature type="binding site" description="distal binding residue" evidence="8">
    <location>
        <position position="102"/>
    </location>
    <ligand>
        <name>heme</name>
        <dbReference type="ChEBI" id="CHEBI:30413"/>
    </ligand>
    <ligandPart>
        <name>Fe</name>
        <dbReference type="ChEBI" id="CHEBI:18248"/>
    </ligandPart>
</feature>
<dbReference type="GO" id="GO:0019825">
    <property type="term" value="F:oxygen binding"/>
    <property type="evidence" value="ECO:0007669"/>
    <property type="project" value="InterPro"/>
</dbReference>
<dbReference type="InterPro" id="IPR001486">
    <property type="entry name" value="Hemoglobin_trunc"/>
</dbReference>
<keyword evidence="5 6" id="KW-0408">Iron</keyword>
<evidence type="ECO:0000256" key="8">
    <source>
        <dbReference type="PIRSR" id="PIRSR601486-1"/>
    </source>
</evidence>
<dbReference type="Pfam" id="PF01152">
    <property type="entry name" value="Bac_globin"/>
    <property type="match status" value="1"/>
</dbReference>
<dbReference type="CDD" id="cd00454">
    <property type="entry name" value="TrHb1_N"/>
    <property type="match status" value="1"/>
</dbReference>
<dbReference type="PIRSF" id="PIRSF002030">
    <property type="entry name" value="Globin_Protozoa/Cyanobacteria"/>
    <property type="match status" value="1"/>
</dbReference>